<sequence>MEAVEGSNQDPFSCGSRSVLAVCAWHWHCRATVSHGGRGGASGFREPAGASDATERNPAATLPRLHLTSFARLRARRSRRKAARQKNSRPAGPSPVLPRRSFPVPSSGDRCPPVNLRATQAVRSYRRRAAGLDQKYAQEVVGDGTNGQVGPFETALGEFYTGNVLPVAVGAFSEVNEDASKLITRLARLTAKTDFGKSMSPLVIVSHSRKGGAFPIMQSQFRRALGCLITRGQAQHLLKRRHYARPTAREAYIKQRRTSETLLPTTAKLTHIQVIAQPICVVVPEDDGSTSSLGQAETCLNLGTQVGLREDTLDFINEISLSIQRLHRANLAGLQHEHLHDMERHTIIANGYTDDGFEGIVLEFGRAIRDERSRVKKIQLYMRDLEELRGKLLDNCAVGSPYCDLFLETYHSYDGWIQQAKEVVMGIEAVIEVYECDLEFYAVDT</sequence>
<evidence type="ECO:0000313" key="3">
    <source>
        <dbReference type="Proteomes" id="UP000266841"/>
    </source>
</evidence>
<proteinExistence type="predicted"/>
<dbReference type="AlphaFoldDB" id="K0R009"/>
<name>K0R009_THAOC</name>
<dbReference type="OrthoDB" id="55737at2759"/>
<comment type="caution">
    <text evidence="2">The sequence shown here is derived from an EMBL/GenBank/DDBJ whole genome shotgun (WGS) entry which is preliminary data.</text>
</comment>
<dbReference type="Proteomes" id="UP000266841">
    <property type="component" value="Unassembled WGS sequence"/>
</dbReference>
<organism evidence="2 3">
    <name type="scientific">Thalassiosira oceanica</name>
    <name type="common">Marine diatom</name>
    <dbReference type="NCBI Taxonomy" id="159749"/>
    <lineage>
        <taxon>Eukaryota</taxon>
        <taxon>Sar</taxon>
        <taxon>Stramenopiles</taxon>
        <taxon>Ochrophyta</taxon>
        <taxon>Bacillariophyta</taxon>
        <taxon>Coscinodiscophyceae</taxon>
        <taxon>Thalassiosirophycidae</taxon>
        <taxon>Thalassiosirales</taxon>
        <taxon>Thalassiosiraceae</taxon>
        <taxon>Thalassiosira</taxon>
    </lineage>
</organism>
<accession>K0R009</accession>
<protein>
    <submittedName>
        <fullName evidence="2">Uncharacterized protein</fullName>
    </submittedName>
</protein>
<feature type="region of interest" description="Disordered" evidence="1">
    <location>
        <begin position="36"/>
        <end position="112"/>
    </location>
</feature>
<reference evidence="2 3" key="1">
    <citation type="journal article" date="2012" name="Genome Biol.">
        <title>Genome and low-iron response of an oceanic diatom adapted to chronic iron limitation.</title>
        <authorList>
            <person name="Lommer M."/>
            <person name="Specht M."/>
            <person name="Roy A.S."/>
            <person name="Kraemer L."/>
            <person name="Andreson R."/>
            <person name="Gutowska M.A."/>
            <person name="Wolf J."/>
            <person name="Bergner S.V."/>
            <person name="Schilhabel M.B."/>
            <person name="Klostermeier U.C."/>
            <person name="Beiko R.G."/>
            <person name="Rosenstiel P."/>
            <person name="Hippler M."/>
            <person name="Laroche J."/>
        </authorList>
    </citation>
    <scope>NUCLEOTIDE SEQUENCE [LARGE SCALE GENOMIC DNA]</scope>
    <source>
        <strain evidence="2 3">CCMP1005</strain>
    </source>
</reference>
<gene>
    <name evidence="2" type="ORF">THAOC_37521</name>
</gene>
<evidence type="ECO:0000256" key="1">
    <source>
        <dbReference type="SAM" id="MobiDB-lite"/>
    </source>
</evidence>
<keyword evidence="3" id="KW-1185">Reference proteome</keyword>
<feature type="compositionally biased region" description="Basic residues" evidence="1">
    <location>
        <begin position="73"/>
        <end position="87"/>
    </location>
</feature>
<dbReference type="EMBL" id="AGNL01050347">
    <property type="protein sequence ID" value="EJK43984.1"/>
    <property type="molecule type" value="Genomic_DNA"/>
</dbReference>
<evidence type="ECO:0000313" key="2">
    <source>
        <dbReference type="EMBL" id="EJK43984.1"/>
    </source>
</evidence>